<dbReference type="Gene3D" id="2.60.40.3960">
    <property type="entry name" value="Velvet domain"/>
    <property type="match status" value="1"/>
</dbReference>
<feature type="compositionally biased region" description="Polar residues" evidence="1">
    <location>
        <begin position="1"/>
        <end position="10"/>
    </location>
</feature>
<keyword evidence="3" id="KW-1185">Reference proteome</keyword>
<accession>A0A1Z5T3X7</accession>
<dbReference type="InParanoid" id="A0A1Z5T3X7"/>
<gene>
    <name evidence="2" type="ORF">BTJ68_09439</name>
</gene>
<evidence type="ECO:0000256" key="1">
    <source>
        <dbReference type="SAM" id="MobiDB-lite"/>
    </source>
</evidence>
<sequence length="238" mass="26049">MAETQRSFLCNSHGPRAVDAGSCRSDKGRGSGRRHKDSDDKDKHRSKRESSQRSPKKDSSHRRKHSSTSTSESCADRPQFELDVIGQPPRGVALGLTVECSVMISLRLPTPDRTITADDIDTSRLFAVASLVADSRGGERVPLEAGIMTGQKMFDSVHSIPDECAERLASNQPCRLVLGYFSFPGLLIRQSGTYRIRTTLIKTNEASQGGGSSIVAVDSEPVKIERRSIAAPRRQQRA</sequence>
<dbReference type="VEuPathDB" id="FungiDB:BTJ68_09439"/>
<feature type="region of interest" description="Disordered" evidence="1">
    <location>
        <begin position="1"/>
        <end position="76"/>
    </location>
</feature>
<name>A0A1Z5T3X7_HORWE</name>
<reference evidence="2 3" key="1">
    <citation type="submission" date="2017-01" db="EMBL/GenBank/DDBJ databases">
        <title>The recent genome duplication of the halophilic yeast Hortaea werneckii: insights from long-read sequencing.</title>
        <authorList>
            <person name="Sinha S."/>
            <person name="Flibotte S."/>
            <person name="Neira M."/>
            <person name="Lenassi M."/>
            <person name="Gostincar C."/>
            <person name="Stajich J.E."/>
            <person name="Nislow C.E."/>
        </authorList>
    </citation>
    <scope>NUCLEOTIDE SEQUENCE [LARGE SCALE GENOMIC DNA]</scope>
    <source>
        <strain evidence="2 3">EXF-2000</strain>
    </source>
</reference>
<comment type="caution">
    <text evidence="2">The sequence shown here is derived from an EMBL/GenBank/DDBJ whole genome shotgun (WGS) entry which is preliminary data.</text>
</comment>
<protein>
    <recommendedName>
        <fullName evidence="4">Velvet domain-containing protein</fullName>
    </recommendedName>
</protein>
<evidence type="ECO:0008006" key="4">
    <source>
        <dbReference type="Google" id="ProtNLM"/>
    </source>
</evidence>
<dbReference type="InterPro" id="IPR038491">
    <property type="entry name" value="Velvet_dom_sf"/>
</dbReference>
<dbReference type="EMBL" id="MUNK01000133">
    <property type="protein sequence ID" value="OTA30668.1"/>
    <property type="molecule type" value="Genomic_DNA"/>
</dbReference>
<evidence type="ECO:0000313" key="3">
    <source>
        <dbReference type="Proteomes" id="UP000194280"/>
    </source>
</evidence>
<organism evidence="2 3">
    <name type="scientific">Hortaea werneckii EXF-2000</name>
    <dbReference type="NCBI Taxonomy" id="1157616"/>
    <lineage>
        <taxon>Eukaryota</taxon>
        <taxon>Fungi</taxon>
        <taxon>Dikarya</taxon>
        <taxon>Ascomycota</taxon>
        <taxon>Pezizomycotina</taxon>
        <taxon>Dothideomycetes</taxon>
        <taxon>Dothideomycetidae</taxon>
        <taxon>Mycosphaerellales</taxon>
        <taxon>Teratosphaeriaceae</taxon>
        <taxon>Hortaea</taxon>
    </lineage>
</organism>
<dbReference type="OrthoDB" id="5399926at2759"/>
<dbReference type="AlphaFoldDB" id="A0A1Z5T3X7"/>
<evidence type="ECO:0000313" key="2">
    <source>
        <dbReference type="EMBL" id="OTA30668.1"/>
    </source>
</evidence>
<feature type="compositionally biased region" description="Basic and acidic residues" evidence="1">
    <location>
        <begin position="36"/>
        <end position="58"/>
    </location>
</feature>
<dbReference type="Proteomes" id="UP000194280">
    <property type="component" value="Unassembled WGS sequence"/>
</dbReference>
<proteinExistence type="predicted"/>